<organism evidence="2 3">
    <name type="scientific">Candidatus Scatoplasma merdavium</name>
    <dbReference type="NCBI Taxonomy" id="2840932"/>
    <lineage>
        <taxon>Bacteria</taxon>
        <taxon>Bacillati</taxon>
        <taxon>Bacillota</taxon>
        <taxon>Bacilli</taxon>
        <taxon>Bacillales</taxon>
        <taxon>Candidatus Scatoplasma</taxon>
    </lineage>
</organism>
<comment type="caution">
    <text evidence="2">The sequence shown here is derived from an EMBL/GenBank/DDBJ whole genome shotgun (WGS) entry which is preliminary data.</text>
</comment>
<evidence type="ECO:0000256" key="1">
    <source>
        <dbReference type="SAM" id="Phobius"/>
    </source>
</evidence>
<protein>
    <submittedName>
        <fullName evidence="2">Uncharacterized protein</fullName>
    </submittedName>
</protein>
<reference evidence="2" key="1">
    <citation type="submission" date="2020-10" db="EMBL/GenBank/DDBJ databases">
        <authorList>
            <person name="Gilroy R."/>
        </authorList>
    </citation>
    <scope>NUCLEOTIDE SEQUENCE</scope>
    <source>
        <strain evidence="2">1748</strain>
    </source>
</reference>
<dbReference type="Proteomes" id="UP000823629">
    <property type="component" value="Unassembled WGS sequence"/>
</dbReference>
<dbReference type="EMBL" id="JADING010000073">
    <property type="protein sequence ID" value="MBO8414354.1"/>
    <property type="molecule type" value="Genomic_DNA"/>
</dbReference>
<evidence type="ECO:0000313" key="2">
    <source>
        <dbReference type="EMBL" id="MBO8414354.1"/>
    </source>
</evidence>
<sequence>MAVFGTYNSFIPENYRDIVPLLCFLFGTAVLIIAIVFLVSLLPYEAKHRIKKFKTYTPQEKSVSTSMLRYKLQAAGFKALDENCYETTIKLGIFTKTKIYVVFHYENSDKQLQDYDDYTKVGDSINSIACINLIFKDYVDKSDLDRLVEASAEMATMRAFVGIQNDRYDTHMLVDEQFSKLYYVQFSKHLSLESKVLKAFFSIIK</sequence>
<gene>
    <name evidence="2" type="ORF">IAC78_02620</name>
</gene>
<keyword evidence="1" id="KW-0472">Membrane</keyword>
<proteinExistence type="predicted"/>
<reference evidence="2" key="2">
    <citation type="journal article" date="2021" name="PeerJ">
        <title>Extensive microbial diversity within the chicken gut microbiome revealed by metagenomics and culture.</title>
        <authorList>
            <person name="Gilroy R."/>
            <person name="Ravi A."/>
            <person name="Getino M."/>
            <person name="Pursley I."/>
            <person name="Horton D.L."/>
            <person name="Alikhan N.F."/>
            <person name="Baker D."/>
            <person name="Gharbi K."/>
            <person name="Hall N."/>
            <person name="Watson M."/>
            <person name="Adriaenssens E.M."/>
            <person name="Foster-Nyarko E."/>
            <person name="Jarju S."/>
            <person name="Secka A."/>
            <person name="Antonio M."/>
            <person name="Oren A."/>
            <person name="Chaudhuri R.R."/>
            <person name="La Ragione R."/>
            <person name="Hildebrand F."/>
            <person name="Pallen M.J."/>
        </authorList>
    </citation>
    <scope>NUCLEOTIDE SEQUENCE</scope>
    <source>
        <strain evidence="2">1748</strain>
    </source>
</reference>
<keyword evidence="1" id="KW-0812">Transmembrane</keyword>
<keyword evidence="1" id="KW-1133">Transmembrane helix</keyword>
<evidence type="ECO:0000313" key="3">
    <source>
        <dbReference type="Proteomes" id="UP000823629"/>
    </source>
</evidence>
<feature type="transmembrane region" description="Helical" evidence="1">
    <location>
        <begin position="18"/>
        <end position="44"/>
    </location>
</feature>
<dbReference type="AlphaFoldDB" id="A0A9D9GRZ3"/>
<accession>A0A9D9GRZ3</accession>
<name>A0A9D9GRZ3_9BACL</name>